<evidence type="ECO:0000313" key="2">
    <source>
        <dbReference type="EMBL" id="ELK04114.1"/>
    </source>
</evidence>
<evidence type="ECO:0000256" key="1">
    <source>
        <dbReference type="SAM" id="MobiDB-lite"/>
    </source>
</evidence>
<proteinExistence type="predicted"/>
<dbReference type="InParanoid" id="L5JXC7"/>
<gene>
    <name evidence="2" type="ORF">PAL_GLEAN10024245</name>
</gene>
<evidence type="ECO:0000313" key="3">
    <source>
        <dbReference type="Proteomes" id="UP000010552"/>
    </source>
</evidence>
<sequence length="77" mass="8525">MRRGTVAVSNRKEWRIRQLQSRSGGTLTGIQAPFSEGDLTCSLFRKRLPQRRRPGERSAAKFAAPESSSPTLPLQAA</sequence>
<accession>L5JXC7</accession>
<name>L5JXC7_PTEAL</name>
<feature type="compositionally biased region" description="Polar residues" evidence="1">
    <location>
        <begin position="66"/>
        <end position="77"/>
    </location>
</feature>
<organism evidence="2 3">
    <name type="scientific">Pteropus alecto</name>
    <name type="common">Black flying fox</name>
    <dbReference type="NCBI Taxonomy" id="9402"/>
    <lineage>
        <taxon>Eukaryota</taxon>
        <taxon>Metazoa</taxon>
        <taxon>Chordata</taxon>
        <taxon>Craniata</taxon>
        <taxon>Vertebrata</taxon>
        <taxon>Euteleostomi</taxon>
        <taxon>Mammalia</taxon>
        <taxon>Eutheria</taxon>
        <taxon>Laurasiatheria</taxon>
        <taxon>Chiroptera</taxon>
        <taxon>Yinpterochiroptera</taxon>
        <taxon>Pteropodoidea</taxon>
        <taxon>Pteropodidae</taxon>
        <taxon>Pteropodinae</taxon>
        <taxon>Pteropus</taxon>
    </lineage>
</organism>
<dbReference type="EMBL" id="KB031072">
    <property type="protein sequence ID" value="ELK04114.1"/>
    <property type="molecule type" value="Genomic_DNA"/>
</dbReference>
<protein>
    <submittedName>
        <fullName evidence="2">Uncharacterized protein</fullName>
    </submittedName>
</protein>
<feature type="region of interest" description="Disordered" evidence="1">
    <location>
        <begin position="46"/>
        <end position="77"/>
    </location>
</feature>
<keyword evidence="3" id="KW-1185">Reference proteome</keyword>
<reference evidence="3" key="1">
    <citation type="journal article" date="2013" name="Science">
        <title>Comparative analysis of bat genomes provides insight into the evolution of flight and immunity.</title>
        <authorList>
            <person name="Zhang G."/>
            <person name="Cowled C."/>
            <person name="Shi Z."/>
            <person name="Huang Z."/>
            <person name="Bishop-Lilly K.A."/>
            <person name="Fang X."/>
            <person name="Wynne J.W."/>
            <person name="Xiong Z."/>
            <person name="Baker M.L."/>
            <person name="Zhao W."/>
            <person name="Tachedjian M."/>
            <person name="Zhu Y."/>
            <person name="Zhou P."/>
            <person name="Jiang X."/>
            <person name="Ng J."/>
            <person name="Yang L."/>
            <person name="Wu L."/>
            <person name="Xiao J."/>
            <person name="Feng Y."/>
            <person name="Chen Y."/>
            <person name="Sun X."/>
            <person name="Zhang Y."/>
            <person name="Marsh G.A."/>
            <person name="Crameri G."/>
            <person name="Broder C.C."/>
            <person name="Frey K.G."/>
            <person name="Wang L.F."/>
            <person name="Wang J."/>
        </authorList>
    </citation>
    <scope>NUCLEOTIDE SEQUENCE [LARGE SCALE GENOMIC DNA]</scope>
</reference>
<dbReference type="AlphaFoldDB" id="L5JXC7"/>
<dbReference type="Proteomes" id="UP000010552">
    <property type="component" value="Unassembled WGS sequence"/>
</dbReference>